<evidence type="ECO:0000313" key="3">
    <source>
        <dbReference type="Proteomes" id="UP000319908"/>
    </source>
</evidence>
<dbReference type="SUPFAM" id="SSF53474">
    <property type="entry name" value="alpha/beta-Hydrolases"/>
    <property type="match status" value="2"/>
</dbReference>
<dbReference type="RefSeq" id="WP_146406433.1">
    <property type="nucleotide sequence ID" value="NZ_SJPU01000001.1"/>
</dbReference>
<feature type="chain" id="PRO_5023141478" evidence="1">
    <location>
        <begin position="19"/>
        <end position="761"/>
    </location>
</feature>
<dbReference type="InterPro" id="IPR050261">
    <property type="entry name" value="FrsA_esterase"/>
</dbReference>
<proteinExistence type="predicted"/>
<accession>A0A5C6C8J4</accession>
<dbReference type="PANTHER" id="PTHR22946">
    <property type="entry name" value="DIENELACTONE HYDROLASE DOMAIN-CONTAINING PROTEIN-RELATED"/>
    <property type="match status" value="1"/>
</dbReference>
<feature type="signal peptide" evidence="1">
    <location>
        <begin position="1"/>
        <end position="18"/>
    </location>
</feature>
<reference evidence="2 3" key="1">
    <citation type="journal article" date="2020" name="Antonie Van Leeuwenhoek">
        <title>Rhodopirellula heiligendammensis sp. nov., Rhodopirellula pilleata sp. nov., and Rhodopirellula solitaria sp. nov. isolated from natural or artificial marine surfaces in Northern Germany and California, USA, and emended description of the genus Rhodopirellula.</title>
        <authorList>
            <person name="Kallscheuer N."/>
            <person name="Wiegand S."/>
            <person name="Jogler M."/>
            <person name="Boedeker C."/>
            <person name="Peeters S.H."/>
            <person name="Rast P."/>
            <person name="Heuer A."/>
            <person name="Jetten M.S.M."/>
            <person name="Rohde M."/>
            <person name="Jogler C."/>
        </authorList>
    </citation>
    <scope>NUCLEOTIDE SEQUENCE [LARGE SCALE GENOMIC DNA]</scope>
    <source>
        <strain evidence="2 3">Poly21</strain>
    </source>
</reference>
<name>A0A5C6C8J4_9BACT</name>
<keyword evidence="2" id="KW-0378">Hydrolase</keyword>
<dbReference type="GO" id="GO:0016787">
    <property type="term" value="F:hydrolase activity"/>
    <property type="evidence" value="ECO:0007669"/>
    <property type="project" value="UniProtKB-KW"/>
</dbReference>
<dbReference type="EMBL" id="SJPU01000001">
    <property type="protein sequence ID" value="TWU19664.1"/>
    <property type="molecule type" value="Genomic_DNA"/>
</dbReference>
<keyword evidence="3" id="KW-1185">Reference proteome</keyword>
<sequence>MRLRSTLAIYAAIAFVFAALAPMAGGQTTSSLQVMPDGQRPPDSRLGELQTLNGHFPFEVPATKEEWLARADQLRNTILVATGLSPMPARTPLNAVIHGRLQRDGFTVERVYFESLPGHFVTGLLFRPDGASKNLGNPVDGKHAAVLCPHGHGGRMQRFSDAQIEKEIAAGAERFVQSGQTPKLARCAQLARMGCVTFMFDMLGYGDSQQISQDTVHKHAALRPEDQRPADGSLPTSWPLFSMDAELRLQTVMGLQTWNAIRALDFLASLADVDPERLGVTGGSGGGTQTILLGAIDPRVKVSFPNGMVSTSMQGGCYCENCSLLRVEAGNVELAALMAPRPMACTAANDWTKDMLDDGYPELQQLYELFGQTENVECADMLRFPHNYNYVSRSVMYPWMNGHLGLGIDTPIVEDDFAVITDADGAVWNVQHPQPTQVGVSHEQAVCEWMDEQAAAGLQAWWPNSADQVADYQARLGQAWRTILSLPMSSTEDLNASHVETRGDVLAFDGVNVTSGLLLNSRRDSAVPFASLRASTHDSSNASQRHVLVWLRDGGKQSLEQMSSDERKFVKQWISFGGELIVPDLFGQGELACDGNTADRQRVIADPRPFAAFTFGYNRTWMADQVADALDLLAYCSQQDAKSVSILGTGAAAPVALAAAALTEEEVAKAAVMLDGFRFIHADSYASPSFVPGAVKYGDVESLMVLAAPRALLIRDTESIEGRANQMYALTGRAENLQRLKPADDQLPVKELIEFVTSPTK</sequence>
<evidence type="ECO:0000313" key="2">
    <source>
        <dbReference type="EMBL" id="TWU19664.1"/>
    </source>
</evidence>
<protein>
    <submittedName>
        <fullName evidence="2">Alpha/beta hydrolase family protein</fullName>
    </submittedName>
</protein>
<keyword evidence="1" id="KW-0732">Signal</keyword>
<dbReference type="InterPro" id="IPR029058">
    <property type="entry name" value="AB_hydrolase_fold"/>
</dbReference>
<evidence type="ECO:0000256" key="1">
    <source>
        <dbReference type="SAM" id="SignalP"/>
    </source>
</evidence>
<dbReference type="OrthoDB" id="244125at2"/>
<dbReference type="Proteomes" id="UP000319908">
    <property type="component" value="Unassembled WGS sequence"/>
</dbReference>
<gene>
    <name evidence="2" type="ORF">Poly21_18390</name>
</gene>
<dbReference type="Gene3D" id="3.40.50.1820">
    <property type="entry name" value="alpha/beta hydrolase"/>
    <property type="match status" value="2"/>
</dbReference>
<dbReference type="AlphaFoldDB" id="A0A5C6C8J4"/>
<dbReference type="PANTHER" id="PTHR22946:SF8">
    <property type="entry name" value="ACETYL XYLAN ESTERASE DOMAIN-CONTAINING PROTEIN"/>
    <property type="match status" value="1"/>
</dbReference>
<comment type="caution">
    <text evidence="2">The sequence shown here is derived from an EMBL/GenBank/DDBJ whole genome shotgun (WGS) entry which is preliminary data.</text>
</comment>
<organism evidence="2 3">
    <name type="scientific">Allorhodopirellula heiligendammensis</name>
    <dbReference type="NCBI Taxonomy" id="2714739"/>
    <lineage>
        <taxon>Bacteria</taxon>
        <taxon>Pseudomonadati</taxon>
        <taxon>Planctomycetota</taxon>
        <taxon>Planctomycetia</taxon>
        <taxon>Pirellulales</taxon>
        <taxon>Pirellulaceae</taxon>
        <taxon>Allorhodopirellula</taxon>
    </lineage>
</organism>